<organism evidence="11 12">
    <name type="scientific">Chelonoidis abingdonii</name>
    <name type="common">Abingdon island giant tortoise</name>
    <name type="synonym">Testudo abingdonii</name>
    <dbReference type="NCBI Taxonomy" id="106734"/>
    <lineage>
        <taxon>Eukaryota</taxon>
        <taxon>Metazoa</taxon>
        <taxon>Chordata</taxon>
        <taxon>Craniata</taxon>
        <taxon>Vertebrata</taxon>
        <taxon>Euteleostomi</taxon>
        <taxon>Archelosauria</taxon>
        <taxon>Testudinata</taxon>
        <taxon>Testudines</taxon>
        <taxon>Cryptodira</taxon>
        <taxon>Durocryptodira</taxon>
        <taxon>Testudinoidea</taxon>
        <taxon>Testudinidae</taxon>
        <taxon>Chelonoidis</taxon>
    </lineage>
</organism>
<evidence type="ECO:0000256" key="5">
    <source>
        <dbReference type="ARBA" id="ARBA00023004"/>
    </source>
</evidence>
<comment type="similarity">
    <text evidence="1 9">Belongs to the ferritin family.</text>
</comment>
<evidence type="ECO:0000259" key="10">
    <source>
        <dbReference type="PROSITE" id="PS50905"/>
    </source>
</evidence>
<proteinExistence type="inferred from homology"/>
<dbReference type="GO" id="GO:0008199">
    <property type="term" value="F:ferric iron binding"/>
    <property type="evidence" value="ECO:0007669"/>
    <property type="project" value="InterPro"/>
</dbReference>
<dbReference type="InterPro" id="IPR014034">
    <property type="entry name" value="Ferritin_CS"/>
</dbReference>
<keyword evidence="12" id="KW-1185">Reference proteome</keyword>
<dbReference type="GO" id="GO:0006879">
    <property type="term" value="P:intracellular iron ion homeostasis"/>
    <property type="evidence" value="ECO:0007669"/>
    <property type="project" value="UniProtKB-KW"/>
</dbReference>
<dbReference type="GeneTree" id="ENSGT00950000182841"/>
<keyword evidence="5 8" id="KW-0408">Iron</keyword>
<reference evidence="11" key="1">
    <citation type="submission" date="2025-08" db="UniProtKB">
        <authorList>
            <consortium name="Ensembl"/>
        </authorList>
    </citation>
    <scope>IDENTIFICATION</scope>
</reference>
<comment type="catalytic activity">
    <reaction evidence="7">
        <text>4 Fe(2+) + O2 + 4 H(+) = 4 Fe(3+) + 2 H2O</text>
        <dbReference type="Rhea" id="RHEA:11148"/>
        <dbReference type="ChEBI" id="CHEBI:15377"/>
        <dbReference type="ChEBI" id="CHEBI:15378"/>
        <dbReference type="ChEBI" id="CHEBI:15379"/>
        <dbReference type="ChEBI" id="CHEBI:29033"/>
        <dbReference type="ChEBI" id="CHEBI:29034"/>
        <dbReference type="EC" id="1.16.3.1"/>
    </reaction>
</comment>
<accession>A0A8C0HCS1</accession>
<dbReference type="Ensembl" id="ENSCABT00000023660.1">
    <property type="protein sequence ID" value="ENSCABP00000021599.1"/>
    <property type="gene ID" value="ENSCABG00000015874.1"/>
</dbReference>
<keyword evidence="4" id="KW-0560">Oxidoreductase</keyword>
<keyword evidence="2 9" id="KW-0409">Iron storage</keyword>
<dbReference type="PROSITE" id="PS00204">
    <property type="entry name" value="FERRITIN_2"/>
    <property type="match status" value="1"/>
</dbReference>
<dbReference type="InterPro" id="IPR009078">
    <property type="entry name" value="Ferritin-like_SF"/>
</dbReference>
<dbReference type="GO" id="GO:0008198">
    <property type="term" value="F:ferrous iron binding"/>
    <property type="evidence" value="ECO:0007669"/>
    <property type="project" value="TreeGrafter"/>
</dbReference>
<dbReference type="InterPro" id="IPR001519">
    <property type="entry name" value="Ferritin"/>
</dbReference>
<dbReference type="GO" id="GO:0005737">
    <property type="term" value="C:cytoplasm"/>
    <property type="evidence" value="ECO:0007669"/>
    <property type="project" value="TreeGrafter"/>
</dbReference>
<dbReference type="GO" id="GO:0004322">
    <property type="term" value="F:ferroxidase activity"/>
    <property type="evidence" value="ECO:0007669"/>
    <property type="project" value="UniProtKB-EC"/>
</dbReference>
<evidence type="ECO:0000256" key="6">
    <source>
        <dbReference type="ARBA" id="ARBA00025111"/>
    </source>
</evidence>
<evidence type="ECO:0000256" key="9">
    <source>
        <dbReference type="RuleBase" id="RU361145"/>
    </source>
</evidence>
<comment type="function">
    <text evidence="9">Stores iron in a soluble, non-toxic, readily available form. Important for iron homeostasis. Iron is taken up in the ferrous form and deposited as ferric hydroxides after oxidation.</text>
</comment>
<evidence type="ECO:0000313" key="11">
    <source>
        <dbReference type="Ensembl" id="ENSCABP00000021599.1"/>
    </source>
</evidence>
<dbReference type="PANTHER" id="PTHR11431">
    <property type="entry name" value="FERRITIN"/>
    <property type="match status" value="1"/>
</dbReference>
<feature type="binding site" evidence="8">
    <location>
        <position position="144"/>
    </location>
    <ligand>
        <name>Fe cation</name>
        <dbReference type="ChEBI" id="CHEBI:24875"/>
        <label>1</label>
    </ligand>
</feature>
<evidence type="ECO:0000256" key="7">
    <source>
        <dbReference type="ARBA" id="ARBA00047990"/>
    </source>
</evidence>
<dbReference type="FunFam" id="1.20.1260.10:FF:000002">
    <property type="entry name" value="Ferritin, mitochondrial"/>
    <property type="match status" value="1"/>
</dbReference>
<evidence type="ECO:0000256" key="8">
    <source>
        <dbReference type="PIRSR" id="PIRSR601519-1"/>
    </source>
</evidence>
<comment type="function">
    <text evidence="6">Stores iron in a soluble, non-toxic, readily available form. Important for iron homeostasis. Has ferroxidase activity. Iron is taken up in the ferrous form and deposited as ferric hydroxides after oxidation.</text>
</comment>
<evidence type="ECO:0000313" key="12">
    <source>
        <dbReference type="Proteomes" id="UP000694404"/>
    </source>
</evidence>
<feature type="binding site" evidence="8">
    <location>
        <position position="109"/>
    </location>
    <ligand>
        <name>Fe cation</name>
        <dbReference type="ChEBI" id="CHEBI:24875"/>
        <label>1</label>
    </ligand>
</feature>
<dbReference type="InterPro" id="IPR008331">
    <property type="entry name" value="Ferritin_DPS_dom"/>
</dbReference>
<dbReference type="SUPFAM" id="SSF47240">
    <property type="entry name" value="Ferritin-like"/>
    <property type="match status" value="1"/>
</dbReference>
<feature type="binding site" evidence="8">
    <location>
        <position position="147"/>
    </location>
    <ligand>
        <name>Fe cation</name>
        <dbReference type="ChEBI" id="CHEBI:24875"/>
        <label>1</label>
    </ligand>
</feature>
<protein>
    <recommendedName>
        <fullName evidence="9">Ferritin</fullName>
    </recommendedName>
</protein>
<dbReference type="AlphaFoldDB" id="A0A8C0HCS1"/>
<evidence type="ECO:0000256" key="2">
    <source>
        <dbReference type="ARBA" id="ARBA00022434"/>
    </source>
</evidence>
<reference evidence="11" key="2">
    <citation type="submission" date="2025-09" db="UniProtKB">
        <authorList>
            <consortium name="Ensembl"/>
        </authorList>
    </citation>
    <scope>IDENTIFICATION</scope>
</reference>
<sequence>MWHVQGDSGHGVGVQSVGGGSGQGYEVQKGCNRGLSIRVWQGLGCRRGLGCNGAQCRRGLVLEQILACRYLHKAPISRNSPFPAKMESQVRQNFQAECEAAVNRIVNLELYASYVYLSLSYYFDRDDIALKHVAQFLKKQSHEEREHAEKFLKYQNKRGGCVVLQDIKKPERDEWGNSLEALQCALQLEKTLNQALLDLHMLATEKNDPHLCDFLESDYLEEQVKAIKQLGDHVTNLKHLGVPQNGMGEYLFDKHTLGESS</sequence>
<dbReference type="InterPro" id="IPR012347">
    <property type="entry name" value="Ferritin-like"/>
</dbReference>
<dbReference type="CDD" id="cd01056">
    <property type="entry name" value="Euk_Ferritin"/>
    <property type="match status" value="1"/>
</dbReference>
<feature type="domain" description="Ferritin-like diiron" evidence="10">
    <location>
        <begin position="92"/>
        <end position="241"/>
    </location>
</feature>
<keyword evidence="3 8" id="KW-0479">Metal-binding</keyword>
<feature type="binding site" evidence="8">
    <location>
        <position position="189"/>
    </location>
    <ligand>
        <name>Fe cation</name>
        <dbReference type="ChEBI" id="CHEBI:24875"/>
        <label>1</label>
    </ligand>
</feature>
<dbReference type="Proteomes" id="UP000694404">
    <property type="component" value="Unplaced"/>
</dbReference>
<evidence type="ECO:0000256" key="1">
    <source>
        <dbReference type="ARBA" id="ARBA00007513"/>
    </source>
</evidence>
<dbReference type="GO" id="GO:0006826">
    <property type="term" value="P:iron ion transport"/>
    <property type="evidence" value="ECO:0007669"/>
    <property type="project" value="InterPro"/>
</dbReference>
<dbReference type="PANTHER" id="PTHR11431:SF54">
    <property type="entry name" value="FERRITIN"/>
    <property type="match status" value="1"/>
</dbReference>
<feature type="binding site" evidence="8">
    <location>
        <position position="223"/>
    </location>
    <ligand>
        <name>Fe cation</name>
        <dbReference type="ChEBI" id="CHEBI:24875"/>
        <label>1</label>
    </ligand>
</feature>
<gene>
    <name evidence="11" type="primary">LOC116820831</name>
</gene>
<evidence type="ECO:0000256" key="3">
    <source>
        <dbReference type="ARBA" id="ARBA00022723"/>
    </source>
</evidence>
<dbReference type="Pfam" id="PF00210">
    <property type="entry name" value="Ferritin"/>
    <property type="match status" value="1"/>
</dbReference>
<dbReference type="PROSITE" id="PS50905">
    <property type="entry name" value="FERRITIN_LIKE"/>
    <property type="match status" value="1"/>
</dbReference>
<evidence type="ECO:0000256" key="4">
    <source>
        <dbReference type="ARBA" id="ARBA00023002"/>
    </source>
</evidence>
<dbReference type="InterPro" id="IPR009040">
    <property type="entry name" value="Ferritin-like_diiron"/>
</dbReference>
<dbReference type="Gene3D" id="1.20.1260.10">
    <property type="match status" value="1"/>
</dbReference>
<name>A0A8C0HCS1_CHEAB</name>